<organism evidence="1 2">
    <name type="scientific">Rotaria magnacalcarata</name>
    <dbReference type="NCBI Taxonomy" id="392030"/>
    <lineage>
        <taxon>Eukaryota</taxon>
        <taxon>Metazoa</taxon>
        <taxon>Spiralia</taxon>
        <taxon>Gnathifera</taxon>
        <taxon>Rotifera</taxon>
        <taxon>Eurotatoria</taxon>
        <taxon>Bdelloidea</taxon>
        <taxon>Philodinida</taxon>
        <taxon>Philodinidae</taxon>
        <taxon>Rotaria</taxon>
    </lineage>
</organism>
<reference evidence="1" key="1">
    <citation type="submission" date="2021-02" db="EMBL/GenBank/DDBJ databases">
        <authorList>
            <person name="Nowell W R."/>
        </authorList>
    </citation>
    <scope>NUCLEOTIDE SEQUENCE</scope>
</reference>
<protein>
    <submittedName>
        <fullName evidence="1">Uncharacterized protein</fullName>
    </submittedName>
</protein>
<dbReference type="AlphaFoldDB" id="A0A815EJ83"/>
<accession>A0A815EJ83</accession>
<evidence type="ECO:0000313" key="2">
    <source>
        <dbReference type="Proteomes" id="UP000663855"/>
    </source>
</evidence>
<sequence>MSKASTSNDLSDSCVICSSKHERIRPSLCQCKHCSRSLCFDCMKDHHDELQLSIVQVSNRYNELKQLIDTKLILITKETVASKKELSEWYTTLIDRLTMEKVSIDLNIENAEQKAKKFVYEIESEMQIFQDDIQTFTKNNTFRSEHLTKIFEQLDELIQRLDSLSPAKEYDLPLKMPKYELRFDLLPKSTTNDTEQTRNISQEKYNIEDFQLENSISDGEIYQNENINFSCPDESHFRNRDKFESTTFSVNCMESDGINILYSTIEDPQQEYIAYCYLEETSTNYAQFDPSQVWNHSRIVDIIWWNSIKRFICATKNGIYTIEYLDQSFKILNVIGNLRIRVCVAANTDHLWIHGKDKIYVYDINFELVKSINFKMSQSLKSPSFCLTDNLVAFTLIRRVQNNRYVSHIEFYDFNMKRIKRVRLESSETVSMIRTDGNDRFYVAVGQQRFYIIAPNGTKQTINLGKQASCLAAKQNIVVDETAKSIEDVNQYFKTYIDELIETQKTIISDIEEAKQNAQSSILKIDSDLSVLGIEIHGLAKQNIAQTTKTTNLLTKLKSIAQSINTYKAIRTENLLKTKPEFSIKFDYAMAITEAASFETIAKETKQVPSTIVKESFSRTRPLSIPQHTTIQKNLADDMEEYDDLSDTDDNNDAECGFIETTYNINRMASDGENIMYSVYYDDQPDRIAYYARMNDNDSYRDWHQSRIEDMIWWGAISKFICATKDAIYTVAYINTRFKILAVIREKWLYCRVAANTNSLFTWSDSDEDDFSGIQVYSTEFQCISTINFNSLHLGVFTNQSVSFCITDNFIASLCTRMRNNHKVFQVTFCDLEMNKLYSLPLGRYNDDVEIRTDGEDQFFITTGHRKFYILHYGGKKQTVNLEKDGECIAVLHNRRIAISKNHDGMEVINY</sequence>
<name>A0A815EJ83_9BILA</name>
<dbReference type="Proteomes" id="UP000663855">
    <property type="component" value="Unassembled WGS sequence"/>
</dbReference>
<comment type="caution">
    <text evidence="1">The sequence shown here is derived from an EMBL/GenBank/DDBJ whole genome shotgun (WGS) entry which is preliminary data.</text>
</comment>
<dbReference type="SUPFAM" id="SSF101898">
    <property type="entry name" value="NHL repeat"/>
    <property type="match status" value="1"/>
</dbReference>
<gene>
    <name evidence="1" type="ORF">CJN711_LOCUS17655</name>
</gene>
<dbReference type="EMBL" id="CAJNOV010008254">
    <property type="protein sequence ID" value="CAF1315502.1"/>
    <property type="molecule type" value="Genomic_DNA"/>
</dbReference>
<evidence type="ECO:0000313" key="1">
    <source>
        <dbReference type="EMBL" id="CAF1315502.1"/>
    </source>
</evidence>
<proteinExistence type="predicted"/>